<name>A0AAU9SAI1_THLAR</name>
<evidence type="ECO:0000256" key="2">
    <source>
        <dbReference type="ARBA" id="ARBA00022490"/>
    </source>
</evidence>
<dbReference type="SMART" id="SM00543">
    <property type="entry name" value="MIF4G"/>
    <property type="match status" value="2"/>
</dbReference>
<gene>
    <name evidence="6" type="ORF">TAV2_LOCUS13507</name>
</gene>
<dbReference type="InterPro" id="IPR003890">
    <property type="entry name" value="MIF4G-like_typ-3"/>
</dbReference>
<proteinExistence type="predicted"/>
<dbReference type="Gene3D" id="1.25.40.180">
    <property type="match status" value="3"/>
</dbReference>
<dbReference type="FunFam" id="1.25.40.180:FF:000026">
    <property type="entry name" value="Regulator of nonsense transcripts UPF2"/>
    <property type="match status" value="1"/>
</dbReference>
<dbReference type="PANTHER" id="PTHR12839">
    <property type="entry name" value="NONSENSE-MEDIATED MRNA DECAY PROTEIN 2 UP-FRAMESHIFT SUPPRESSOR 2"/>
    <property type="match status" value="1"/>
</dbReference>
<dbReference type="PANTHER" id="PTHR12839:SF7">
    <property type="entry name" value="REGULATOR OF NONSENSE TRANSCRIPTS 2"/>
    <property type="match status" value="1"/>
</dbReference>
<feature type="region of interest" description="Disordered" evidence="4">
    <location>
        <begin position="1141"/>
        <end position="1197"/>
    </location>
</feature>
<evidence type="ECO:0000259" key="5">
    <source>
        <dbReference type="SMART" id="SM00543"/>
    </source>
</evidence>
<dbReference type="FunFam" id="1.25.40.180:FF:000033">
    <property type="entry name" value="Regulator of nonsense transcripts UPF2"/>
    <property type="match status" value="1"/>
</dbReference>
<feature type="compositionally biased region" description="Low complexity" evidence="4">
    <location>
        <begin position="1156"/>
        <end position="1169"/>
    </location>
</feature>
<keyword evidence="3" id="KW-0175">Coiled coil</keyword>
<feature type="region of interest" description="Disordered" evidence="4">
    <location>
        <begin position="901"/>
        <end position="1000"/>
    </location>
</feature>
<dbReference type="GO" id="GO:0035145">
    <property type="term" value="C:exon-exon junction complex"/>
    <property type="evidence" value="ECO:0007669"/>
    <property type="project" value="TreeGrafter"/>
</dbReference>
<feature type="region of interest" description="Disordered" evidence="4">
    <location>
        <begin position="383"/>
        <end position="467"/>
    </location>
</feature>
<dbReference type="AlphaFoldDB" id="A0AAU9SAI1"/>
<feature type="domain" description="MIF4G" evidence="5">
    <location>
        <begin position="679"/>
        <end position="880"/>
    </location>
</feature>
<comment type="subcellular location">
    <subcellularLocation>
        <location evidence="1">Cytoplasm</location>
    </subcellularLocation>
</comment>
<dbReference type="EMBL" id="OU466860">
    <property type="protein sequence ID" value="CAH2058746.1"/>
    <property type="molecule type" value="Genomic_DNA"/>
</dbReference>
<evidence type="ECO:0000256" key="4">
    <source>
        <dbReference type="SAM" id="MobiDB-lite"/>
    </source>
</evidence>
<evidence type="ECO:0000256" key="1">
    <source>
        <dbReference type="ARBA" id="ARBA00004496"/>
    </source>
</evidence>
<feature type="region of interest" description="Disordered" evidence="4">
    <location>
        <begin position="317"/>
        <end position="356"/>
    </location>
</feature>
<feature type="compositionally biased region" description="Basic and acidic residues" evidence="4">
    <location>
        <begin position="935"/>
        <end position="949"/>
    </location>
</feature>
<dbReference type="InterPro" id="IPR016024">
    <property type="entry name" value="ARM-type_fold"/>
</dbReference>
<evidence type="ECO:0000313" key="6">
    <source>
        <dbReference type="EMBL" id="CAH2058746.1"/>
    </source>
</evidence>
<dbReference type="SUPFAM" id="SSF48371">
    <property type="entry name" value="ARM repeat"/>
    <property type="match status" value="3"/>
</dbReference>
<feature type="compositionally biased region" description="Low complexity" evidence="4">
    <location>
        <begin position="398"/>
        <end position="411"/>
    </location>
</feature>
<dbReference type="InterPro" id="IPR007193">
    <property type="entry name" value="Upf2/Nmd2_C"/>
</dbReference>
<dbReference type="FunFam" id="1.25.40.180:FF:000030">
    <property type="entry name" value="Regulator of nonsense transcripts UPF2"/>
    <property type="match status" value="1"/>
</dbReference>
<keyword evidence="7" id="KW-1185">Reference proteome</keyword>
<feature type="coiled-coil region" evidence="3">
    <location>
        <begin position="12"/>
        <end position="39"/>
    </location>
</feature>
<accession>A0AAU9SAI1</accession>
<dbReference type="GO" id="GO:0003723">
    <property type="term" value="F:RNA binding"/>
    <property type="evidence" value="ECO:0007669"/>
    <property type="project" value="InterPro"/>
</dbReference>
<feature type="compositionally biased region" description="Basic and acidic residues" evidence="4">
    <location>
        <begin position="383"/>
        <end position="397"/>
    </location>
</feature>
<dbReference type="GO" id="GO:0000184">
    <property type="term" value="P:nuclear-transcribed mRNA catabolic process, nonsense-mediated decay"/>
    <property type="evidence" value="ECO:0007669"/>
    <property type="project" value="InterPro"/>
</dbReference>
<feature type="compositionally biased region" description="Basic and acidic residues" evidence="4">
    <location>
        <begin position="431"/>
        <end position="467"/>
    </location>
</feature>
<dbReference type="GO" id="GO:0005737">
    <property type="term" value="C:cytoplasm"/>
    <property type="evidence" value="ECO:0007669"/>
    <property type="project" value="UniProtKB-SubCell"/>
</dbReference>
<feature type="domain" description="MIF4G" evidence="5">
    <location>
        <begin position="476"/>
        <end position="664"/>
    </location>
</feature>
<evidence type="ECO:0000256" key="3">
    <source>
        <dbReference type="SAM" id="Coils"/>
    </source>
</evidence>
<protein>
    <recommendedName>
        <fullName evidence="5">MIF4G domain-containing protein</fullName>
    </recommendedName>
</protein>
<dbReference type="Pfam" id="PF04050">
    <property type="entry name" value="Upf2"/>
    <property type="match status" value="1"/>
</dbReference>
<dbReference type="InterPro" id="IPR039762">
    <property type="entry name" value="Nmd2/UPF2"/>
</dbReference>
<sequence length="1197" mass="135398">MDHQEEEIHSEKQDDEETLARLEEIKKSVEAKMALRQNNLNPERPDTAYLRTLDSSIKRNTAVIKKLKQINEEQREGLMDDLRGVNLSKFVSEAVTAICEAKLKSSDIQAAVQFQQFRNSFDCLICSLLHQRYKEFSPSLTQGLLKVFLPGKSADDLDADRNTKAMKKRSTLKLLLELYYVGVIEDSNIFINIIKDLTSAEHLKDRDTTQTNLTLLASFARQGRVFLGLPISGQDEDGLDVTAEQKKNFRKAFNTYYDALADLLQADHKSLQQMEKENAKLVNAKGELSEDSASSYEKLRKSYDHLYRNISSLAESLDMQPPVMPEDGTTRLTAGEEASSSGAVKDTSAPEPIWDDEDTKTFYECLPDLRAFVPAVLLGEAEPKSNEQSAKAKDKSPESSSEVVESQQTTEDTTEVPADSGSMADGSSIEQPKEKEEVDKEKAKDAKKDKGKEKDSDKKLENEKEKGKSLDVANFERLLQRLPGCVSRDLIDQLTVEYCYLNSKTNRKKLVKALFNVPRTSLELLAYYSRMVATLATCMKDIPSTLVQMLEDEFNSLVHKKDQMNIETKIRNIRFIGELCKFKIAPSGLVFSCLKACLDEFTHHNIDVACNLLETCGRFLYRSPETTLRMTNMLDILMRLKNVKNLDPRQSTLVENAYYLCKPPERSARVSKVRPPLHQYIRKLLFSDLDKDSITNVLKQLRKLPWSECEQYILKCFMKVHRGKYGQIHLIASLTSGLSRHHDEFAVAVVDEVLEEIRVGLELNEYGAQQKRLAHLRFLGELYNYEHVDSSVIFETLYLTLSYGHDTSEQEVLDPPEDFFRVRMVIILLETCGHYFDRGSSKKRLDQFLIHFQRYILSKGHLPLDIEFDLQDLFANLRPNMTRYASIDEVNAAILQLEEREHASTTDKVSVERHSDTKRPGRSSSSVVSSNGKNTAKEIGENGEAHKEESDSDSGSGSVVRDGQNEELDDGNHERGSESDDGDDYVDGVGPGSDDDGEFRVRQKVVTVDPEEQADFDQELKALLQASSDLESIEQRKLELRGRPALNMTIPMSVFEGSGKDHHHFGRVIGENGEEVLDEENGERREVQVKVLVKRGNKQQTKQMLIPSDCLLVQSTKQKEAAELEEKQDIKRLVLEYNERDEEEANGLGTQTLNWTSGGSRGTSRSYTGDGSGKSGGSRHRFVYHQGGGGSYHTRRK</sequence>
<reference evidence="6 7" key="1">
    <citation type="submission" date="2022-03" db="EMBL/GenBank/DDBJ databases">
        <authorList>
            <person name="Nunn A."/>
            <person name="Chopra R."/>
            <person name="Nunn A."/>
            <person name="Contreras Garrido A."/>
        </authorList>
    </citation>
    <scope>NUCLEOTIDE SEQUENCE [LARGE SCALE GENOMIC DNA]</scope>
</reference>
<keyword evidence="2" id="KW-0963">Cytoplasm</keyword>
<organism evidence="6 7">
    <name type="scientific">Thlaspi arvense</name>
    <name type="common">Field penny-cress</name>
    <dbReference type="NCBI Taxonomy" id="13288"/>
    <lineage>
        <taxon>Eukaryota</taxon>
        <taxon>Viridiplantae</taxon>
        <taxon>Streptophyta</taxon>
        <taxon>Embryophyta</taxon>
        <taxon>Tracheophyta</taxon>
        <taxon>Spermatophyta</taxon>
        <taxon>Magnoliopsida</taxon>
        <taxon>eudicotyledons</taxon>
        <taxon>Gunneridae</taxon>
        <taxon>Pentapetalae</taxon>
        <taxon>rosids</taxon>
        <taxon>malvids</taxon>
        <taxon>Brassicales</taxon>
        <taxon>Brassicaceae</taxon>
        <taxon>Thlaspideae</taxon>
        <taxon>Thlaspi</taxon>
    </lineage>
</organism>
<dbReference type="Proteomes" id="UP000836841">
    <property type="component" value="Chromosome 4"/>
</dbReference>
<feature type="compositionally biased region" description="Basic and acidic residues" evidence="4">
    <location>
        <begin position="901"/>
        <end position="919"/>
    </location>
</feature>
<dbReference type="Pfam" id="PF02854">
    <property type="entry name" value="MIF4G"/>
    <property type="match status" value="2"/>
</dbReference>
<evidence type="ECO:0000313" key="7">
    <source>
        <dbReference type="Proteomes" id="UP000836841"/>
    </source>
</evidence>